<gene>
    <name evidence="1" type="ORF">V5799_011631</name>
</gene>
<keyword evidence="2" id="KW-1185">Reference proteome</keyword>
<dbReference type="AlphaFoldDB" id="A0AAQ4EGA5"/>
<name>A0AAQ4EGA5_AMBAM</name>
<organism evidence="1 2">
    <name type="scientific">Amblyomma americanum</name>
    <name type="common">Lone star tick</name>
    <dbReference type="NCBI Taxonomy" id="6943"/>
    <lineage>
        <taxon>Eukaryota</taxon>
        <taxon>Metazoa</taxon>
        <taxon>Ecdysozoa</taxon>
        <taxon>Arthropoda</taxon>
        <taxon>Chelicerata</taxon>
        <taxon>Arachnida</taxon>
        <taxon>Acari</taxon>
        <taxon>Parasitiformes</taxon>
        <taxon>Ixodida</taxon>
        <taxon>Ixodoidea</taxon>
        <taxon>Ixodidae</taxon>
        <taxon>Amblyomminae</taxon>
        <taxon>Amblyomma</taxon>
    </lineage>
</organism>
<evidence type="ECO:0000313" key="1">
    <source>
        <dbReference type="EMBL" id="KAK8773835.1"/>
    </source>
</evidence>
<reference evidence="1 2" key="1">
    <citation type="journal article" date="2023" name="Arcadia Sci">
        <title>De novo assembly of a long-read Amblyomma americanum tick genome.</title>
        <authorList>
            <person name="Chou S."/>
            <person name="Poskanzer K.E."/>
            <person name="Rollins M."/>
            <person name="Thuy-Boun P.S."/>
        </authorList>
    </citation>
    <scope>NUCLEOTIDE SEQUENCE [LARGE SCALE GENOMIC DNA]</scope>
    <source>
        <strain evidence="1">F_SG_1</strain>
        <tissue evidence="1">Salivary glands</tissue>
    </source>
</reference>
<feature type="non-terminal residue" evidence="1">
    <location>
        <position position="1"/>
    </location>
</feature>
<protein>
    <submittedName>
        <fullName evidence="1">Uncharacterized protein</fullName>
    </submittedName>
</protein>
<proteinExistence type="predicted"/>
<dbReference type="Proteomes" id="UP001321473">
    <property type="component" value="Unassembled WGS sequence"/>
</dbReference>
<evidence type="ECO:0000313" key="2">
    <source>
        <dbReference type="Proteomes" id="UP001321473"/>
    </source>
</evidence>
<sequence length="75" mass="8243">KAILITGIHSDSDIVTTTEPSLVESCNQTCSPSQNITCPPECFCGLLNNNTCGDCYRFTFPETYYDDNGTFLPPK</sequence>
<dbReference type="EMBL" id="JARKHS020016280">
    <property type="protein sequence ID" value="KAK8773835.1"/>
    <property type="molecule type" value="Genomic_DNA"/>
</dbReference>
<accession>A0AAQ4EGA5</accession>
<comment type="caution">
    <text evidence="1">The sequence shown here is derived from an EMBL/GenBank/DDBJ whole genome shotgun (WGS) entry which is preliminary data.</text>
</comment>